<dbReference type="PANTHER" id="PTHR44688:SF16">
    <property type="entry name" value="DNA-BINDING TRANSCRIPTIONAL ACTIVATOR DEVR_DOSR"/>
    <property type="match status" value="1"/>
</dbReference>
<dbReference type="Pfam" id="PF00196">
    <property type="entry name" value="GerE"/>
    <property type="match status" value="1"/>
</dbReference>
<keyword evidence="2 5" id="KW-0238">DNA-binding</keyword>
<dbReference type="PROSITE" id="PS50043">
    <property type="entry name" value="HTH_LUXR_2"/>
    <property type="match status" value="1"/>
</dbReference>
<dbReference type="GO" id="GO:0003677">
    <property type="term" value="F:DNA binding"/>
    <property type="evidence" value="ECO:0007669"/>
    <property type="project" value="UniProtKB-KW"/>
</dbReference>
<protein>
    <submittedName>
        <fullName evidence="5">DNA-binding response regulator, NarL/FixJ family, contains REC and HTH domains</fullName>
    </submittedName>
</protein>
<reference evidence="5 6" key="1">
    <citation type="submission" date="2016-10" db="EMBL/GenBank/DDBJ databases">
        <authorList>
            <person name="de Groot N.N."/>
        </authorList>
    </citation>
    <scope>NUCLEOTIDE SEQUENCE [LARGE SCALE GENOMIC DNA]</scope>
    <source>
        <strain evidence="5 6">CGMCC 1.11147</strain>
    </source>
</reference>
<evidence type="ECO:0000313" key="5">
    <source>
        <dbReference type="EMBL" id="SDN99899.1"/>
    </source>
</evidence>
<accession>A0A1H0FZI5</accession>
<evidence type="ECO:0000256" key="2">
    <source>
        <dbReference type="ARBA" id="ARBA00023125"/>
    </source>
</evidence>
<keyword evidence="6" id="KW-1185">Reference proteome</keyword>
<proteinExistence type="predicted"/>
<dbReference type="InterPro" id="IPR000792">
    <property type="entry name" value="Tscrpt_reg_LuxR_C"/>
</dbReference>
<sequence length="209" mass="21924">MSGPRIRLAIAAEQEVISAGLAGVLGAHADQVEIVSYTPNGTRDAPDVVLYDVIALHEGEATDLDHLVKETDAAVLAIARDLRPDLAAQAVARGADGCISMAAPGEQILALVRAAAAGELAGDVTLDEPGIDQPFERLGMDAGLTTRETEVLGLITQGLTNVEIAERLYLSINSVKTYVRSAYRRIGVTTRSQAVAWCIQHGFAPPAAS</sequence>
<dbReference type="SMART" id="SM00421">
    <property type="entry name" value="HTH_LUXR"/>
    <property type="match status" value="1"/>
</dbReference>
<dbReference type="RefSeq" id="WP_091025797.1">
    <property type="nucleotide sequence ID" value="NZ_BKAE01000017.1"/>
</dbReference>
<dbReference type="PANTHER" id="PTHR44688">
    <property type="entry name" value="DNA-BINDING TRANSCRIPTIONAL ACTIVATOR DEVR_DOSR"/>
    <property type="match status" value="1"/>
</dbReference>
<dbReference type="STRING" id="1005944.SAMN05192576_3200"/>
<keyword evidence="3" id="KW-0804">Transcription</keyword>
<feature type="domain" description="HTH luxR-type" evidence="4">
    <location>
        <begin position="137"/>
        <end position="202"/>
    </location>
</feature>
<evidence type="ECO:0000256" key="3">
    <source>
        <dbReference type="ARBA" id="ARBA00023163"/>
    </source>
</evidence>
<dbReference type="PRINTS" id="PR00038">
    <property type="entry name" value="HTHLUXR"/>
</dbReference>
<dbReference type="CDD" id="cd06170">
    <property type="entry name" value="LuxR_C_like"/>
    <property type="match status" value="1"/>
</dbReference>
<evidence type="ECO:0000313" key="6">
    <source>
        <dbReference type="Proteomes" id="UP000199004"/>
    </source>
</evidence>
<evidence type="ECO:0000256" key="1">
    <source>
        <dbReference type="ARBA" id="ARBA00023015"/>
    </source>
</evidence>
<dbReference type="InterPro" id="IPR011006">
    <property type="entry name" value="CheY-like_superfamily"/>
</dbReference>
<dbReference type="InterPro" id="IPR016032">
    <property type="entry name" value="Sig_transdc_resp-reg_C-effctor"/>
</dbReference>
<dbReference type="GO" id="GO:0006355">
    <property type="term" value="P:regulation of DNA-templated transcription"/>
    <property type="evidence" value="ECO:0007669"/>
    <property type="project" value="InterPro"/>
</dbReference>
<dbReference type="PROSITE" id="PS00622">
    <property type="entry name" value="HTH_LUXR_1"/>
    <property type="match status" value="1"/>
</dbReference>
<keyword evidence="1" id="KW-0805">Transcription regulation</keyword>
<gene>
    <name evidence="5" type="ORF">SAMN05192576_3200</name>
</gene>
<dbReference type="EMBL" id="FNIC01000005">
    <property type="protein sequence ID" value="SDN99899.1"/>
    <property type="molecule type" value="Genomic_DNA"/>
</dbReference>
<dbReference type="OrthoDB" id="9816529at2"/>
<dbReference type="SUPFAM" id="SSF52172">
    <property type="entry name" value="CheY-like"/>
    <property type="match status" value="1"/>
</dbReference>
<organism evidence="5 6">
    <name type="scientific">Nocardioides szechwanensis</name>
    <dbReference type="NCBI Taxonomy" id="1005944"/>
    <lineage>
        <taxon>Bacteria</taxon>
        <taxon>Bacillati</taxon>
        <taxon>Actinomycetota</taxon>
        <taxon>Actinomycetes</taxon>
        <taxon>Propionibacteriales</taxon>
        <taxon>Nocardioidaceae</taxon>
        <taxon>Nocardioides</taxon>
    </lineage>
</organism>
<dbReference type="Proteomes" id="UP000199004">
    <property type="component" value="Unassembled WGS sequence"/>
</dbReference>
<evidence type="ECO:0000259" key="4">
    <source>
        <dbReference type="PROSITE" id="PS50043"/>
    </source>
</evidence>
<name>A0A1H0FZI5_9ACTN</name>
<dbReference type="AlphaFoldDB" id="A0A1H0FZI5"/>
<dbReference type="SUPFAM" id="SSF46894">
    <property type="entry name" value="C-terminal effector domain of the bipartite response regulators"/>
    <property type="match status" value="1"/>
</dbReference>
<dbReference type="Gene3D" id="3.40.50.2300">
    <property type="match status" value="1"/>
</dbReference>